<reference evidence="1 2" key="1">
    <citation type="journal article" date="2024" name="Front Chem Biol">
        <title>Unveiling the potential of Daldinia eschscholtzii MFLUCC 19-0629 through bioactivity and bioinformatics studies for enhanced sustainable agriculture production.</title>
        <authorList>
            <person name="Brooks S."/>
            <person name="Weaver J.A."/>
            <person name="Klomchit A."/>
            <person name="Alharthi S.A."/>
            <person name="Onlamun T."/>
            <person name="Nurani R."/>
            <person name="Vong T.K."/>
            <person name="Alberti F."/>
            <person name="Greco C."/>
        </authorList>
    </citation>
    <scope>NUCLEOTIDE SEQUENCE [LARGE SCALE GENOMIC DNA]</scope>
    <source>
        <strain evidence="1">MFLUCC 19-0629</strain>
    </source>
</reference>
<evidence type="ECO:0000313" key="1">
    <source>
        <dbReference type="EMBL" id="KAK6956517.1"/>
    </source>
</evidence>
<dbReference type="Proteomes" id="UP001369815">
    <property type="component" value="Unassembled WGS sequence"/>
</dbReference>
<proteinExistence type="predicted"/>
<evidence type="ECO:0000313" key="2">
    <source>
        <dbReference type="Proteomes" id="UP001369815"/>
    </source>
</evidence>
<accession>A0AAX6MVT4</accession>
<name>A0AAX6MVT4_9PEZI</name>
<feature type="non-terminal residue" evidence="1">
    <location>
        <position position="131"/>
    </location>
</feature>
<comment type="caution">
    <text evidence="1">The sequence shown here is derived from an EMBL/GenBank/DDBJ whole genome shotgun (WGS) entry which is preliminary data.</text>
</comment>
<protein>
    <submittedName>
        <fullName evidence="1">Uncharacterized protein</fullName>
    </submittedName>
</protein>
<organism evidence="1 2">
    <name type="scientific">Daldinia eschscholtzii</name>
    <dbReference type="NCBI Taxonomy" id="292717"/>
    <lineage>
        <taxon>Eukaryota</taxon>
        <taxon>Fungi</taxon>
        <taxon>Dikarya</taxon>
        <taxon>Ascomycota</taxon>
        <taxon>Pezizomycotina</taxon>
        <taxon>Sordariomycetes</taxon>
        <taxon>Xylariomycetidae</taxon>
        <taxon>Xylariales</taxon>
        <taxon>Hypoxylaceae</taxon>
        <taxon>Daldinia</taxon>
    </lineage>
</organism>
<sequence length="131" mass="14869">MRMNLRQLSWKPNSTIAASLDLAEQKRNGTDTENDVTTTDSRTLKEIQNDLSNPGAQQRVHTLIFARSENTRVNNWTANADKRIKTFGWHGLNFFLPFVNGYPKALHLDARLLDITTGQQVTYCAATCQCR</sequence>
<dbReference type="EMBL" id="JBANMG010000002">
    <property type="protein sequence ID" value="KAK6956517.1"/>
    <property type="molecule type" value="Genomic_DNA"/>
</dbReference>
<keyword evidence="2" id="KW-1185">Reference proteome</keyword>
<gene>
    <name evidence="1" type="ORF">Daesc_001795</name>
</gene>
<dbReference type="AlphaFoldDB" id="A0AAX6MVT4"/>